<gene>
    <name evidence="7" type="ORF">CDL12_16377</name>
</gene>
<dbReference type="AlphaFoldDB" id="A0A2G9H0I3"/>
<comment type="similarity">
    <text evidence="1 5">Belongs to the Frigida family.</text>
</comment>
<dbReference type="Proteomes" id="UP000231279">
    <property type="component" value="Unassembled WGS sequence"/>
</dbReference>
<keyword evidence="3 5" id="KW-0221">Differentiation</keyword>
<dbReference type="InterPro" id="IPR012474">
    <property type="entry name" value="Frigida"/>
</dbReference>
<dbReference type="PANTHER" id="PTHR31791:SF47">
    <property type="entry name" value="INACTIVE FRIGIDA-LIKE PROTEIN 2"/>
    <property type="match status" value="1"/>
</dbReference>
<sequence length="772" mass="90618">MEKLLDALSDRTSMAENLMKYLRESFQEIECRQRNLDLVRESVVGRMMDIEQLRESLEKGSRDLEERKKEFEAFKEGKKRKLASEEDELSLKRENFLNDVKMKEEELNEQLVSVHEHGERLKVEQSEVQGIRRQLCMKLKEIESQEQNLRSARESLAEKERKVNLIIDTLDGRINAVEEREKKFDLFLEGKMRELVAKEEQLSVRWEEFVKEVKVADDKFSEQEKLRNCLLGRLELAEDKLEGMRARMDERFNEIEFRENMAWELVKEADLIRKSVEKKLQEFEKVKTEFDSFQEDKNRELVSKEKQLILICEEAVKDAELRDEKLSKREKLGHQLLKRLELALVNVENLKKVVHDQFREIDLKKIELNSATDWVEGKMDEVDIKTKKLDEKEKIIMIKEDNVISKEIELQRKKEELDLKEKNLASWQKELEVKQREVNLAQALNDQQLEEFNWRDKNLNSVREFTRKCFKKYLAMKKQLLFERDLVEKRARYLDHKEQQLECTVREIELKDQLMRDYVRELELKHQVLTDSLNANVNIKPDESVDLKLIVRMDGKTLQMFLNDPEKDLESMGDEIFKVLHLSPDPAKLVLDAMVGFYPPHLREGDIESNVRRTCIILLAQLPKMSLKVQPCVREEALELASAWKLKMRATAENPLEVLGFLHLLAAYNLASYFDEDEILSLLMMVSQHRRTPNLCHILGFTDSITGLCIARGSGVAWPLSNKVSALSFYAPPQARKASQSWFLEKLKERVMNAAAPYDLGKSAGDRAAPDY</sequence>
<protein>
    <recommendedName>
        <fullName evidence="5">FRIGIDA-like protein</fullName>
    </recommendedName>
</protein>
<dbReference type="OrthoDB" id="1166041at2759"/>
<dbReference type="GO" id="GO:0030154">
    <property type="term" value="P:cell differentiation"/>
    <property type="evidence" value="ECO:0007669"/>
    <property type="project" value="UniProtKB-KW"/>
</dbReference>
<evidence type="ECO:0000256" key="6">
    <source>
        <dbReference type="SAM" id="Coils"/>
    </source>
</evidence>
<evidence type="ECO:0000256" key="4">
    <source>
        <dbReference type="ARBA" id="ARBA00023089"/>
    </source>
</evidence>
<evidence type="ECO:0000256" key="5">
    <source>
        <dbReference type="RuleBase" id="RU364012"/>
    </source>
</evidence>
<feature type="coiled-coil region" evidence="6">
    <location>
        <begin position="47"/>
        <end position="95"/>
    </location>
</feature>
<feature type="coiled-coil region" evidence="6">
    <location>
        <begin position="403"/>
        <end position="451"/>
    </location>
</feature>
<keyword evidence="8" id="KW-1185">Reference proteome</keyword>
<evidence type="ECO:0000313" key="7">
    <source>
        <dbReference type="EMBL" id="PIN11023.1"/>
    </source>
</evidence>
<keyword evidence="4 5" id="KW-0287">Flowering</keyword>
<dbReference type="STRING" id="429701.A0A2G9H0I3"/>
<accession>A0A2G9H0I3</accession>
<evidence type="ECO:0000256" key="3">
    <source>
        <dbReference type="ARBA" id="ARBA00022782"/>
    </source>
</evidence>
<dbReference type="PANTHER" id="PTHR31791">
    <property type="entry name" value="FRIGIDA-LIKE PROTEIN 3-RELATED"/>
    <property type="match status" value="1"/>
</dbReference>
<comment type="caution">
    <text evidence="7">The sequence shown here is derived from an EMBL/GenBank/DDBJ whole genome shotgun (WGS) entry which is preliminary data.</text>
</comment>
<dbReference type="EMBL" id="NKXS01003056">
    <property type="protein sequence ID" value="PIN11023.1"/>
    <property type="molecule type" value="Genomic_DNA"/>
</dbReference>
<evidence type="ECO:0000313" key="8">
    <source>
        <dbReference type="Proteomes" id="UP000231279"/>
    </source>
</evidence>
<dbReference type="Pfam" id="PF07899">
    <property type="entry name" value="Frigida"/>
    <property type="match status" value="1"/>
</dbReference>
<dbReference type="GO" id="GO:0009908">
    <property type="term" value="P:flower development"/>
    <property type="evidence" value="ECO:0007669"/>
    <property type="project" value="UniProtKB-KW"/>
</dbReference>
<keyword evidence="2 5" id="KW-0217">Developmental protein</keyword>
<proteinExistence type="inferred from homology"/>
<evidence type="ECO:0000256" key="2">
    <source>
        <dbReference type="ARBA" id="ARBA00022473"/>
    </source>
</evidence>
<reference evidence="8" key="1">
    <citation type="journal article" date="2018" name="Gigascience">
        <title>Genome assembly of the Pink Ipe (Handroanthus impetiginosus, Bignoniaceae), a highly valued, ecologically keystone Neotropical timber forest tree.</title>
        <authorList>
            <person name="Silva-Junior O.B."/>
            <person name="Grattapaglia D."/>
            <person name="Novaes E."/>
            <person name="Collevatti R.G."/>
        </authorList>
    </citation>
    <scope>NUCLEOTIDE SEQUENCE [LARGE SCALE GENOMIC DNA]</scope>
    <source>
        <strain evidence="8">cv. UFG-1</strain>
    </source>
</reference>
<evidence type="ECO:0000256" key="1">
    <source>
        <dbReference type="ARBA" id="ARBA00008956"/>
    </source>
</evidence>
<organism evidence="7 8">
    <name type="scientific">Handroanthus impetiginosus</name>
    <dbReference type="NCBI Taxonomy" id="429701"/>
    <lineage>
        <taxon>Eukaryota</taxon>
        <taxon>Viridiplantae</taxon>
        <taxon>Streptophyta</taxon>
        <taxon>Embryophyta</taxon>
        <taxon>Tracheophyta</taxon>
        <taxon>Spermatophyta</taxon>
        <taxon>Magnoliopsida</taxon>
        <taxon>eudicotyledons</taxon>
        <taxon>Gunneridae</taxon>
        <taxon>Pentapetalae</taxon>
        <taxon>asterids</taxon>
        <taxon>lamiids</taxon>
        <taxon>Lamiales</taxon>
        <taxon>Bignoniaceae</taxon>
        <taxon>Crescentiina</taxon>
        <taxon>Tabebuia alliance</taxon>
        <taxon>Handroanthus</taxon>
    </lineage>
</organism>
<name>A0A2G9H0I3_9LAMI</name>
<keyword evidence="6" id="KW-0175">Coiled coil</keyword>